<dbReference type="SUPFAM" id="SSF52833">
    <property type="entry name" value="Thioredoxin-like"/>
    <property type="match status" value="1"/>
</dbReference>
<dbReference type="InterPro" id="IPR045108">
    <property type="entry name" value="TXNDC17-like"/>
</dbReference>
<dbReference type="GO" id="GO:0005829">
    <property type="term" value="C:cytosol"/>
    <property type="evidence" value="ECO:0007669"/>
    <property type="project" value="TreeGrafter"/>
</dbReference>
<feature type="domain" description="Thioredoxin" evidence="2">
    <location>
        <begin position="21"/>
        <end position="106"/>
    </location>
</feature>
<dbReference type="STRING" id="599839.J4H1M3"/>
<organism evidence="3 4">
    <name type="scientific">Fibroporia radiculosa</name>
    <dbReference type="NCBI Taxonomy" id="599839"/>
    <lineage>
        <taxon>Eukaryota</taxon>
        <taxon>Fungi</taxon>
        <taxon>Dikarya</taxon>
        <taxon>Basidiomycota</taxon>
        <taxon>Agaricomycotina</taxon>
        <taxon>Agaricomycetes</taxon>
        <taxon>Polyporales</taxon>
        <taxon>Fibroporiaceae</taxon>
        <taxon>Fibroporia</taxon>
    </lineage>
</organism>
<accession>J4H1M3</accession>
<reference evidence="3 4" key="1">
    <citation type="journal article" date="2012" name="Appl. Environ. Microbiol.">
        <title>Short-read sequencing for genomic analysis of the brown rot fungus Fibroporia radiculosa.</title>
        <authorList>
            <person name="Tang J.D."/>
            <person name="Perkins A.D."/>
            <person name="Sonstegard T.S."/>
            <person name="Schroeder S.G."/>
            <person name="Burgess S.C."/>
            <person name="Diehl S.V."/>
        </authorList>
    </citation>
    <scope>NUCLEOTIDE SEQUENCE [LARGE SCALE GENOMIC DNA]</scope>
    <source>
        <strain evidence="3 4">TFFH 294</strain>
    </source>
</reference>
<dbReference type="RefSeq" id="XP_012179307.1">
    <property type="nucleotide sequence ID" value="XM_012323917.1"/>
</dbReference>
<evidence type="ECO:0000259" key="2">
    <source>
        <dbReference type="Pfam" id="PF06110"/>
    </source>
</evidence>
<dbReference type="GO" id="GO:0047134">
    <property type="term" value="F:protein-disulfide reductase [NAD(P)H] activity"/>
    <property type="evidence" value="ECO:0007669"/>
    <property type="project" value="InterPro"/>
</dbReference>
<comment type="similarity">
    <text evidence="1">Belongs to the thioredoxin family.</text>
</comment>
<dbReference type="PANTHER" id="PTHR12452:SF0">
    <property type="entry name" value="THIOREDOXIN DOMAIN-CONTAINING PROTEIN 17"/>
    <property type="match status" value="1"/>
</dbReference>
<dbReference type="InterPro" id="IPR036249">
    <property type="entry name" value="Thioredoxin-like_sf"/>
</dbReference>
<dbReference type="GeneID" id="24094935"/>
<dbReference type="Gene3D" id="3.40.30.10">
    <property type="entry name" value="Glutaredoxin"/>
    <property type="match status" value="1"/>
</dbReference>
<sequence>MPLSHSADPAELSSLAGSIRDQFLVFYSSRDASGALWCPDCIAVDRLVQNTFGPSDGPSALIVYVGQKAEWKSPTNPFRGEPWKVESVPTIIRVQDGARLVDGDIARTLASFLQK</sequence>
<proteinExistence type="inferred from homology"/>
<name>J4H1M3_9APHY</name>
<dbReference type="OrthoDB" id="78947at2759"/>
<evidence type="ECO:0000313" key="3">
    <source>
        <dbReference type="EMBL" id="CCM00024.1"/>
    </source>
</evidence>
<dbReference type="Pfam" id="PF06110">
    <property type="entry name" value="TXD17-like_Trx"/>
    <property type="match status" value="1"/>
</dbReference>
<protein>
    <recommendedName>
        <fullName evidence="2">Thioredoxin domain-containing protein</fullName>
    </recommendedName>
</protein>
<dbReference type="PANTHER" id="PTHR12452">
    <property type="entry name" value="42-9-9 PROTEIN-RELATED"/>
    <property type="match status" value="1"/>
</dbReference>
<keyword evidence="4" id="KW-1185">Reference proteome</keyword>
<dbReference type="FunCoup" id="J4H1M3">
    <property type="interactions" value="274"/>
</dbReference>
<dbReference type="Proteomes" id="UP000006352">
    <property type="component" value="Unassembled WGS sequence"/>
</dbReference>
<dbReference type="HOGENOM" id="CLU_120161_2_1_1"/>
<gene>
    <name evidence="3" type="ORF">FIBRA_02050</name>
</gene>
<dbReference type="InParanoid" id="J4H1M3"/>
<dbReference type="InterPro" id="IPR010357">
    <property type="entry name" value="TXNDC17_dom"/>
</dbReference>
<evidence type="ECO:0000256" key="1">
    <source>
        <dbReference type="ARBA" id="ARBA00008987"/>
    </source>
</evidence>
<dbReference type="AlphaFoldDB" id="J4H1M3"/>
<evidence type="ECO:0000313" key="4">
    <source>
        <dbReference type="Proteomes" id="UP000006352"/>
    </source>
</evidence>
<dbReference type="EMBL" id="HE796960">
    <property type="protein sequence ID" value="CCM00024.1"/>
    <property type="molecule type" value="Genomic_DNA"/>
</dbReference>